<evidence type="ECO:0000256" key="2">
    <source>
        <dbReference type="RuleBase" id="RU000461"/>
    </source>
</evidence>
<keyword evidence="2" id="KW-0479">Metal-binding</keyword>
<protein>
    <submittedName>
        <fullName evidence="3">Cytochrome P450</fullName>
    </submittedName>
</protein>
<dbReference type="GO" id="GO:0020037">
    <property type="term" value="F:heme binding"/>
    <property type="evidence" value="ECO:0007669"/>
    <property type="project" value="InterPro"/>
</dbReference>
<dbReference type="Pfam" id="PF00067">
    <property type="entry name" value="p450"/>
    <property type="match status" value="1"/>
</dbReference>
<dbReference type="RefSeq" id="WP_111325263.1">
    <property type="nucleotide sequence ID" value="NZ_BIFX01000003.1"/>
</dbReference>
<dbReference type="GO" id="GO:0005506">
    <property type="term" value="F:iron ion binding"/>
    <property type="evidence" value="ECO:0007669"/>
    <property type="project" value="InterPro"/>
</dbReference>
<dbReference type="PANTHER" id="PTHR46696:SF1">
    <property type="entry name" value="CYTOCHROME P450 YJIB-RELATED"/>
    <property type="match status" value="1"/>
</dbReference>
<dbReference type="OrthoDB" id="142769at2"/>
<dbReference type="InterPro" id="IPR036396">
    <property type="entry name" value="Cyt_P450_sf"/>
</dbReference>
<comment type="caution">
    <text evidence="3">The sequence shown here is derived from an EMBL/GenBank/DDBJ whole genome shotgun (WGS) entry which is preliminary data.</text>
</comment>
<dbReference type="PRINTS" id="PR00359">
    <property type="entry name" value="BP450"/>
</dbReference>
<evidence type="ECO:0000313" key="3">
    <source>
        <dbReference type="EMBL" id="PZW23591.1"/>
    </source>
</evidence>
<dbReference type="PANTHER" id="PTHR46696">
    <property type="entry name" value="P450, PUTATIVE (EUROFUNG)-RELATED"/>
    <property type="match status" value="1"/>
</dbReference>
<dbReference type="EMBL" id="QKUF01000025">
    <property type="protein sequence ID" value="PZW23591.1"/>
    <property type="molecule type" value="Genomic_DNA"/>
</dbReference>
<evidence type="ECO:0000256" key="1">
    <source>
        <dbReference type="ARBA" id="ARBA00010617"/>
    </source>
</evidence>
<dbReference type="Proteomes" id="UP000248806">
    <property type="component" value="Unassembled WGS sequence"/>
</dbReference>
<evidence type="ECO:0000313" key="4">
    <source>
        <dbReference type="Proteomes" id="UP000248806"/>
    </source>
</evidence>
<organism evidence="3 4">
    <name type="scientific">Thermosporothrix hazakensis</name>
    <dbReference type="NCBI Taxonomy" id="644383"/>
    <lineage>
        <taxon>Bacteria</taxon>
        <taxon>Bacillati</taxon>
        <taxon>Chloroflexota</taxon>
        <taxon>Ktedonobacteria</taxon>
        <taxon>Ktedonobacterales</taxon>
        <taxon>Thermosporotrichaceae</taxon>
        <taxon>Thermosporothrix</taxon>
    </lineage>
</organism>
<keyword evidence="4" id="KW-1185">Reference proteome</keyword>
<keyword evidence="2" id="KW-0349">Heme</keyword>
<dbReference type="GO" id="GO:0016705">
    <property type="term" value="F:oxidoreductase activity, acting on paired donors, with incorporation or reduction of molecular oxygen"/>
    <property type="evidence" value="ECO:0007669"/>
    <property type="project" value="InterPro"/>
</dbReference>
<dbReference type="SUPFAM" id="SSF48264">
    <property type="entry name" value="Cytochrome P450"/>
    <property type="match status" value="1"/>
</dbReference>
<keyword evidence="2" id="KW-0408">Iron</keyword>
<reference evidence="3 4" key="1">
    <citation type="submission" date="2018-06" db="EMBL/GenBank/DDBJ databases">
        <title>Genomic Encyclopedia of Archaeal and Bacterial Type Strains, Phase II (KMG-II): from individual species to whole genera.</title>
        <authorList>
            <person name="Goeker M."/>
        </authorList>
    </citation>
    <scope>NUCLEOTIDE SEQUENCE [LARGE SCALE GENOMIC DNA]</scope>
    <source>
        <strain evidence="3 4">ATCC BAA-1881</strain>
    </source>
</reference>
<dbReference type="InterPro" id="IPR002397">
    <property type="entry name" value="Cyt_P450_B"/>
</dbReference>
<keyword evidence="2" id="KW-0560">Oxidoreductase</keyword>
<proteinExistence type="inferred from homology"/>
<dbReference type="InterPro" id="IPR017972">
    <property type="entry name" value="Cyt_P450_CS"/>
</dbReference>
<dbReference type="InterPro" id="IPR001128">
    <property type="entry name" value="Cyt_P450"/>
</dbReference>
<dbReference type="Gene3D" id="1.10.630.10">
    <property type="entry name" value="Cytochrome P450"/>
    <property type="match status" value="1"/>
</dbReference>
<accession>A0A326U1M9</accession>
<dbReference type="AlphaFoldDB" id="A0A326U1M9"/>
<sequence length="369" mass="42159">MNVDFSEAITAYPVQWYQKMQQEHPVFYDMERKMWHIFRYKDIYEALSTPDTFASRIEGKESQTELSRRSYFRTLLSRVFSPDLVMLGEKRLVEHAHSLLDRVQARGQMDFVADFASPFAFRVLAEILGIPFEDEESLRYWSYFFVLDEHEEERQKCMQQMDAYFSRLVQVCRRSTSDGLICALAEAVVDGQRLAMGELVAFCELLFAGSLEPLAHLIGSTLLCLSEQPEAYSAVQADTALLPRALEEVLRYRSPVKCVTRRVLQKTQLDGYALAEGDIVNLWLGAANVDPAAFPHAHRFDIYRASNPHLSFGHGMHYCLGKPLVLIGVATAWKVVLQRLPGLHIEPEARLQAVPSSFILGVQHLPVRW</sequence>
<keyword evidence="2" id="KW-0503">Monooxygenase</keyword>
<dbReference type="PROSITE" id="PS00086">
    <property type="entry name" value="CYTOCHROME_P450"/>
    <property type="match status" value="1"/>
</dbReference>
<name>A0A326U1M9_THEHA</name>
<dbReference type="GO" id="GO:0004497">
    <property type="term" value="F:monooxygenase activity"/>
    <property type="evidence" value="ECO:0007669"/>
    <property type="project" value="UniProtKB-KW"/>
</dbReference>
<gene>
    <name evidence="3" type="ORF">EI42_04974</name>
</gene>
<comment type="similarity">
    <text evidence="1 2">Belongs to the cytochrome P450 family.</text>
</comment>